<keyword evidence="1" id="KW-0812">Transmembrane</keyword>
<reference evidence="2" key="1">
    <citation type="submission" date="2021-05" db="EMBL/GenBank/DDBJ databases">
        <authorList>
            <person name="Alioto T."/>
            <person name="Alioto T."/>
            <person name="Gomez Garrido J."/>
        </authorList>
    </citation>
    <scope>NUCLEOTIDE SEQUENCE</scope>
</reference>
<feature type="transmembrane region" description="Helical" evidence="1">
    <location>
        <begin position="12"/>
        <end position="32"/>
    </location>
</feature>
<dbReference type="EMBL" id="HBUF01051825">
    <property type="protein sequence ID" value="CAG6622109.1"/>
    <property type="molecule type" value="Transcribed_RNA"/>
</dbReference>
<accession>A0A8D8M4L5</accession>
<name>A0A8D8M4L5_9HEMI</name>
<evidence type="ECO:0000256" key="1">
    <source>
        <dbReference type="SAM" id="Phobius"/>
    </source>
</evidence>
<proteinExistence type="predicted"/>
<organism evidence="2">
    <name type="scientific">Cacopsylla melanoneura</name>
    <dbReference type="NCBI Taxonomy" id="428564"/>
    <lineage>
        <taxon>Eukaryota</taxon>
        <taxon>Metazoa</taxon>
        <taxon>Ecdysozoa</taxon>
        <taxon>Arthropoda</taxon>
        <taxon>Hexapoda</taxon>
        <taxon>Insecta</taxon>
        <taxon>Pterygota</taxon>
        <taxon>Neoptera</taxon>
        <taxon>Paraneoptera</taxon>
        <taxon>Hemiptera</taxon>
        <taxon>Sternorrhyncha</taxon>
        <taxon>Psylloidea</taxon>
        <taxon>Psyllidae</taxon>
        <taxon>Psyllinae</taxon>
        <taxon>Cacopsylla</taxon>
    </lineage>
</organism>
<sequence>MFFFSSFQHKKIFFGFELILFEVVFLSHRFFFSKFSSFFLTVQTPDFLFIKFTRIIPSDNIFKERTLKEIMASYLLASYLPTWDDTVQYHHESAPLAQWSLHSPSMRGARVRFPAVA</sequence>
<protein>
    <submittedName>
        <fullName evidence="2">Uncharacterized protein</fullName>
    </submittedName>
</protein>
<dbReference type="AlphaFoldDB" id="A0A8D8M4L5"/>
<evidence type="ECO:0000313" key="2">
    <source>
        <dbReference type="EMBL" id="CAG6622109.1"/>
    </source>
</evidence>
<keyword evidence="1" id="KW-0472">Membrane</keyword>
<keyword evidence="1" id="KW-1133">Transmembrane helix</keyword>